<dbReference type="InterPro" id="IPR011545">
    <property type="entry name" value="DEAD/DEAH_box_helicase_dom"/>
</dbReference>
<sequence>MATIEQEEFELEMDMDQENFQQNQQKFVQNQIKIQEFRKNLPIFKHRKEIIKRFIQNRVSIVAGETGCGKTTQIPQYIYEENINKGKLIGITQPRRVAAITIAQRVSEEKGQKNVGDLVGYNVRFEEKYNKEKTKMLYMTDGMLLRECIVDQQLSRFSVIIIDEAHERTINSDILLSLLKNLLSKRTDLKIIIMSATIETEKFAKFFDQLSNIIYLEGRCHPIDLFYTNEPQQDYIQATFNSILQIHETQDKGDILAFLPGQQDIEDVSQLLKERVNMIPHDKLQLEVFTLYSALPSHLQLLAFQRQTDPNTRKVILSTNIAETSVTIDGIKYVVDCGLVKIRKYDPSKMVEILIIVPVSKSSAMQRAGRAGRQEPGKCFRLYTKETLDEQAHYMPPEIFRSNLSSTILQMKAIGINNVEEFNFLDKPKQISLKMSLDTLHKLHALNEQGHLTIHGREMAELPLDPILANFLLKSIDFKCVSEVISVISVLQVENLFYFPQDQRKNLLKILQRFQLGQQLADYVTQILEKRLKKRLKQQQQDQQKLQKINKNGQNNTENNNNNNNNKDLSQIKIDKSILKVTSYTDIKADTFIKCLITSMPMKVAKLNIDGSYTILQTNQSAGIHPESMLFYQKPKPEAVSFNEVSFTTKAYLRDLTEIPLADIQNIY</sequence>
<keyword evidence="6" id="KW-0067">ATP-binding</keyword>
<evidence type="ECO:0000313" key="11">
    <source>
        <dbReference type="EMBL" id="KRW99322.1"/>
    </source>
</evidence>
<name>A0A0V0QAZ3_PSEPJ</name>
<dbReference type="PROSITE" id="PS00690">
    <property type="entry name" value="DEAH_ATP_HELICASE"/>
    <property type="match status" value="1"/>
</dbReference>
<evidence type="ECO:0000256" key="1">
    <source>
        <dbReference type="ARBA" id="ARBA00008792"/>
    </source>
</evidence>
<evidence type="ECO:0000256" key="5">
    <source>
        <dbReference type="ARBA" id="ARBA00022806"/>
    </source>
</evidence>
<feature type="compositionally biased region" description="Low complexity" evidence="8">
    <location>
        <begin position="539"/>
        <end position="566"/>
    </location>
</feature>
<dbReference type="InterPro" id="IPR002464">
    <property type="entry name" value="DNA/RNA_helicase_DEAH_CS"/>
</dbReference>
<evidence type="ECO:0000256" key="6">
    <source>
        <dbReference type="ARBA" id="ARBA00022840"/>
    </source>
</evidence>
<feature type="domain" description="Helicase C-terminal" evidence="10">
    <location>
        <begin position="242"/>
        <end position="415"/>
    </location>
</feature>
<dbReference type="AlphaFoldDB" id="A0A0V0QAZ3"/>
<accession>A0A0V0QAZ3</accession>
<dbReference type="FunFam" id="3.40.50.300:FF:000578">
    <property type="entry name" value="probable ATP-dependent RNA helicase DHX35"/>
    <property type="match status" value="1"/>
</dbReference>
<evidence type="ECO:0000259" key="10">
    <source>
        <dbReference type="PROSITE" id="PS51194"/>
    </source>
</evidence>
<dbReference type="InterPro" id="IPR011709">
    <property type="entry name" value="DEAD-box_helicase_OB_fold"/>
</dbReference>
<dbReference type="PROSITE" id="PS51192">
    <property type="entry name" value="HELICASE_ATP_BIND_1"/>
    <property type="match status" value="1"/>
</dbReference>
<dbReference type="Pfam" id="PF21010">
    <property type="entry name" value="HA2_C"/>
    <property type="match status" value="1"/>
</dbReference>
<dbReference type="PROSITE" id="PS51194">
    <property type="entry name" value="HELICASE_CTER"/>
    <property type="match status" value="1"/>
</dbReference>
<protein>
    <recommendedName>
        <fullName evidence="2">RNA helicase</fullName>
        <ecNumber evidence="2">3.6.4.13</ecNumber>
    </recommendedName>
</protein>
<dbReference type="Gene3D" id="3.40.50.300">
    <property type="entry name" value="P-loop containing nucleotide triphosphate hydrolases"/>
    <property type="match status" value="2"/>
</dbReference>
<dbReference type="SMART" id="SM00487">
    <property type="entry name" value="DEXDc"/>
    <property type="match status" value="1"/>
</dbReference>
<feature type="region of interest" description="Disordered" evidence="8">
    <location>
        <begin position="539"/>
        <end position="568"/>
    </location>
</feature>
<dbReference type="InterPro" id="IPR027417">
    <property type="entry name" value="P-loop_NTPase"/>
</dbReference>
<dbReference type="PANTHER" id="PTHR18934">
    <property type="entry name" value="ATP-DEPENDENT RNA HELICASE"/>
    <property type="match status" value="1"/>
</dbReference>
<dbReference type="Pfam" id="PF00271">
    <property type="entry name" value="Helicase_C"/>
    <property type="match status" value="1"/>
</dbReference>
<evidence type="ECO:0000259" key="9">
    <source>
        <dbReference type="PROSITE" id="PS51192"/>
    </source>
</evidence>
<evidence type="ECO:0000256" key="4">
    <source>
        <dbReference type="ARBA" id="ARBA00022801"/>
    </source>
</evidence>
<evidence type="ECO:0000256" key="3">
    <source>
        <dbReference type="ARBA" id="ARBA00022741"/>
    </source>
</evidence>
<reference evidence="11 12" key="1">
    <citation type="journal article" date="2015" name="Sci. Rep.">
        <title>Genome of the facultative scuticociliatosis pathogen Pseudocohnilembus persalinus provides insight into its virulence through horizontal gene transfer.</title>
        <authorList>
            <person name="Xiong J."/>
            <person name="Wang G."/>
            <person name="Cheng J."/>
            <person name="Tian M."/>
            <person name="Pan X."/>
            <person name="Warren A."/>
            <person name="Jiang C."/>
            <person name="Yuan D."/>
            <person name="Miao W."/>
        </authorList>
    </citation>
    <scope>NUCLEOTIDE SEQUENCE [LARGE SCALE GENOMIC DNA]</scope>
    <source>
        <strain evidence="11">36N120E</strain>
    </source>
</reference>
<dbReference type="SUPFAM" id="SSF52540">
    <property type="entry name" value="P-loop containing nucleoside triphosphate hydrolases"/>
    <property type="match status" value="1"/>
</dbReference>
<dbReference type="SMART" id="SM00847">
    <property type="entry name" value="HA2"/>
    <property type="match status" value="1"/>
</dbReference>
<dbReference type="InterPro" id="IPR007502">
    <property type="entry name" value="Helicase-assoc_dom"/>
</dbReference>
<comment type="catalytic activity">
    <reaction evidence="7">
        <text>ATP + H2O = ADP + phosphate + H(+)</text>
        <dbReference type="Rhea" id="RHEA:13065"/>
        <dbReference type="ChEBI" id="CHEBI:15377"/>
        <dbReference type="ChEBI" id="CHEBI:15378"/>
        <dbReference type="ChEBI" id="CHEBI:30616"/>
        <dbReference type="ChEBI" id="CHEBI:43474"/>
        <dbReference type="ChEBI" id="CHEBI:456216"/>
        <dbReference type="EC" id="3.6.4.13"/>
    </reaction>
</comment>
<dbReference type="GO" id="GO:0005524">
    <property type="term" value="F:ATP binding"/>
    <property type="evidence" value="ECO:0007669"/>
    <property type="project" value="UniProtKB-KW"/>
</dbReference>
<dbReference type="CDD" id="cd18791">
    <property type="entry name" value="SF2_C_RHA"/>
    <property type="match status" value="1"/>
</dbReference>
<evidence type="ECO:0000256" key="7">
    <source>
        <dbReference type="ARBA" id="ARBA00047984"/>
    </source>
</evidence>
<evidence type="ECO:0000256" key="2">
    <source>
        <dbReference type="ARBA" id="ARBA00012552"/>
    </source>
</evidence>
<dbReference type="InParanoid" id="A0A0V0QAZ3"/>
<evidence type="ECO:0000256" key="8">
    <source>
        <dbReference type="SAM" id="MobiDB-lite"/>
    </source>
</evidence>
<dbReference type="OrthoDB" id="10253254at2759"/>
<feature type="domain" description="Helicase ATP-binding" evidence="9">
    <location>
        <begin position="51"/>
        <end position="216"/>
    </location>
</feature>
<keyword evidence="4 11" id="KW-0378">Hydrolase</keyword>
<dbReference type="GO" id="GO:0016787">
    <property type="term" value="F:hydrolase activity"/>
    <property type="evidence" value="ECO:0007669"/>
    <property type="project" value="UniProtKB-KW"/>
</dbReference>
<dbReference type="EC" id="3.6.4.13" evidence="2"/>
<dbReference type="Gene3D" id="1.20.120.1080">
    <property type="match status" value="1"/>
</dbReference>
<organism evidence="11 12">
    <name type="scientific">Pseudocohnilembus persalinus</name>
    <name type="common">Ciliate</name>
    <dbReference type="NCBI Taxonomy" id="266149"/>
    <lineage>
        <taxon>Eukaryota</taxon>
        <taxon>Sar</taxon>
        <taxon>Alveolata</taxon>
        <taxon>Ciliophora</taxon>
        <taxon>Intramacronucleata</taxon>
        <taxon>Oligohymenophorea</taxon>
        <taxon>Scuticociliatia</taxon>
        <taxon>Philasterida</taxon>
        <taxon>Pseudocohnilembidae</taxon>
        <taxon>Pseudocohnilembus</taxon>
    </lineage>
</organism>
<dbReference type="GO" id="GO:0003724">
    <property type="term" value="F:RNA helicase activity"/>
    <property type="evidence" value="ECO:0007669"/>
    <property type="project" value="UniProtKB-EC"/>
</dbReference>
<dbReference type="InterPro" id="IPR001650">
    <property type="entry name" value="Helicase_C-like"/>
</dbReference>
<dbReference type="PANTHER" id="PTHR18934:SF85">
    <property type="entry name" value="ATP-DEPENDENT RNA HELICASE DHX8"/>
    <property type="match status" value="1"/>
</dbReference>
<dbReference type="GO" id="GO:0000390">
    <property type="term" value="P:spliceosomal complex disassembly"/>
    <property type="evidence" value="ECO:0007669"/>
    <property type="project" value="TreeGrafter"/>
</dbReference>
<dbReference type="Pfam" id="PF07717">
    <property type="entry name" value="OB_NTP_bind"/>
    <property type="match status" value="1"/>
</dbReference>
<keyword evidence="12" id="KW-1185">Reference proteome</keyword>
<gene>
    <name evidence="11" type="ORF">PPERSA_02434</name>
</gene>
<dbReference type="Pfam" id="PF00270">
    <property type="entry name" value="DEAD"/>
    <property type="match status" value="1"/>
</dbReference>
<dbReference type="InterPro" id="IPR014001">
    <property type="entry name" value="Helicase_ATP-bd"/>
</dbReference>
<comment type="caution">
    <text evidence="11">The sequence shown here is derived from an EMBL/GenBank/DDBJ whole genome shotgun (WGS) entry which is preliminary data.</text>
</comment>
<dbReference type="CDD" id="cd17917">
    <property type="entry name" value="DEXHc_RHA-like"/>
    <property type="match status" value="1"/>
</dbReference>
<dbReference type="FunFam" id="3.40.50.300:FF:000145">
    <property type="entry name" value="probable ATP-dependent RNA helicase DHX40"/>
    <property type="match status" value="1"/>
</dbReference>
<dbReference type="SMART" id="SM00490">
    <property type="entry name" value="HELICc"/>
    <property type="match status" value="1"/>
</dbReference>
<proteinExistence type="inferred from homology"/>
<evidence type="ECO:0000313" key="12">
    <source>
        <dbReference type="Proteomes" id="UP000054937"/>
    </source>
</evidence>
<comment type="similarity">
    <text evidence="1">Belongs to the DEAD box helicase family. DEAH subfamily.</text>
</comment>
<keyword evidence="5" id="KW-0347">Helicase</keyword>
<dbReference type="GO" id="GO:0003723">
    <property type="term" value="F:RNA binding"/>
    <property type="evidence" value="ECO:0007669"/>
    <property type="project" value="TreeGrafter"/>
</dbReference>
<dbReference type="GO" id="GO:0071013">
    <property type="term" value="C:catalytic step 2 spliceosome"/>
    <property type="evidence" value="ECO:0007669"/>
    <property type="project" value="TreeGrafter"/>
</dbReference>
<keyword evidence="3" id="KW-0547">Nucleotide-binding</keyword>
<dbReference type="Proteomes" id="UP000054937">
    <property type="component" value="Unassembled WGS sequence"/>
</dbReference>
<dbReference type="EMBL" id="LDAU01000214">
    <property type="protein sequence ID" value="KRW99322.1"/>
    <property type="molecule type" value="Genomic_DNA"/>
</dbReference>
<dbReference type="OMA" id="FHEVMET"/>